<evidence type="ECO:0000256" key="6">
    <source>
        <dbReference type="ARBA" id="ARBA00022505"/>
    </source>
</evidence>
<dbReference type="SUPFAM" id="SSF56003">
    <property type="entry name" value="Molybdenum cofactor-binding domain"/>
    <property type="match status" value="1"/>
</dbReference>
<dbReference type="Pfam" id="PF00111">
    <property type="entry name" value="Fer2"/>
    <property type="match status" value="1"/>
</dbReference>
<dbReference type="Pfam" id="PF00941">
    <property type="entry name" value="FAD_binding_5"/>
    <property type="match status" value="1"/>
</dbReference>
<dbReference type="InterPro" id="IPR016169">
    <property type="entry name" value="FAD-bd_PCMH_sub2"/>
</dbReference>
<dbReference type="GO" id="GO:0004854">
    <property type="term" value="F:xanthine dehydrogenase activity"/>
    <property type="evidence" value="ECO:0007669"/>
    <property type="project" value="UniProtKB-EC"/>
</dbReference>
<dbReference type="Gene3D" id="3.90.1170.50">
    <property type="entry name" value="Aldehyde oxidase/xanthine dehydrogenase, a/b hammerhead"/>
    <property type="match status" value="1"/>
</dbReference>
<keyword evidence="14" id="KW-0520">NAD</keyword>
<dbReference type="PANTHER" id="PTHR45444">
    <property type="entry name" value="XANTHINE DEHYDROGENASE"/>
    <property type="match status" value="1"/>
</dbReference>
<dbReference type="InterPro" id="IPR002888">
    <property type="entry name" value="2Fe-2S-bd"/>
</dbReference>
<dbReference type="SUPFAM" id="SSF47741">
    <property type="entry name" value="CO dehydrogenase ISP C-domain like"/>
    <property type="match status" value="1"/>
</dbReference>
<evidence type="ECO:0000256" key="21">
    <source>
        <dbReference type="PIRSR" id="PIRSR000127-3"/>
    </source>
</evidence>
<dbReference type="CDD" id="cd00207">
    <property type="entry name" value="fer2"/>
    <property type="match status" value="1"/>
</dbReference>
<protein>
    <recommendedName>
        <fullName evidence="5">xanthine dehydrogenase</fullName>
        <ecNumber evidence="5">1.17.1.4</ecNumber>
    </recommendedName>
</protein>
<evidence type="ECO:0000256" key="4">
    <source>
        <dbReference type="ARBA" id="ARBA00011738"/>
    </source>
</evidence>
<comment type="subunit">
    <text evidence="4">Homodimer.</text>
</comment>
<dbReference type="FunFam" id="3.30.365.10:FF:000003">
    <property type="entry name" value="Aldehyde oxidase 1"/>
    <property type="match status" value="1"/>
</dbReference>
<feature type="signal peptide" evidence="23">
    <location>
        <begin position="1"/>
        <end position="18"/>
    </location>
</feature>
<dbReference type="NCBIfam" id="TIGR02963">
    <property type="entry name" value="xanthine_xdhA"/>
    <property type="match status" value="1"/>
</dbReference>
<dbReference type="GO" id="GO:0005777">
    <property type="term" value="C:peroxisome"/>
    <property type="evidence" value="ECO:0007669"/>
    <property type="project" value="UniProtKB-SubCell"/>
</dbReference>
<dbReference type="InterPro" id="IPR016208">
    <property type="entry name" value="Ald_Oxase/xanthine_DH-like"/>
</dbReference>
<accession>A0AAV7X6U0</accession>
<comment type="cofactor">
    <cofactor evidence="1 20">
        <name>FAD</name>
        <dbReference type="ChEBI" id="CHEBI:57692"/>
    </cofactor>
</comment>
<evidence type="ECO:0000256" key="16">
    <source>
        <dbReference type="ARBA" id="ARBA00034078"/>
    </source>
</evidence>
<dbReference type="FunFam" id="3.30.43.10:FF:000001">
    <property type="entry name" value="Xanthine dehydrogenase/oxidase"/>
    <property type="match status" value="1"/>
</dbReference>
<dbReference type="InterPro" id="IPR037165">
    <property type="entry name" value="AldOxase/xan_DH_Mopterin-bd_sf"/>
</dbReference>
<comment type="similarity">
    <text evidence="3">Belongs to the xanthine dehydrogenase family.</text>
</comment>
<evidence type="ECO:0000256" key="19">
    <source>
        <dbReference type="PIRSR" id="PIRSR000127-1"/>
    </source>
</evidence>
<evidence type="ECO:0000256" key="11">
    <source>
        <dbReference type="ARBA" id="ARBA00023002"/>
    </source>
</evidence>
<feature type="binding site" evidence="21">
    <location>
        <position position="829"/>
    </location>
    <ligand>
        <name>Mo-molybdopterin</name>
        <dbReference type="ChEBI" id="CHEBI:71302"/>
    </ligand>
    <ligandPart>
        <name>Mo</name>
        <dbReference type="ChEBI" id="CHEBI:28685"/>
    </ligandPart>
</feature>
<dbReference type="InterPro" id="IPR006058">
    <property type="entry name" value="2Fe2S_fd_BS"/>
</dbReference>
<feature type="binding site" evidence="20">
    <location>
        <position position="399"/>
    </location>
    <ligand>
        <name>FAD</name>
        <dbReference type="ChEBI" id="CHEBI:57692"/>
    </ligand>
</feature>
<evidence type="ECO:0000256" key="14">
    <source>
        <dbReference type="ARBA" id="ARBA00023027"/>
    </source>
</evidence>
<feature type="active site" description="Proton acceptor" evidence="19">
    <location>
        <position position="1323"/>
    </location>
</feature>
<feature type="binding site" evidence="21">
    <location>
        <position position="123"/>
    </location>
    <ligand>
        <name>[2Fe-2S] cluster</name>
        <dbReference type="ChEBI" id="CHEBI:190135"/>
        <label>2</label>
    </ligand>
</feature>
<proteinExistence type="inferred from homology"/>
<evidence type="ECO:0000256" key="3">
    <source>
        <dbReference type="ARBA" id="ARBA00006849"/>
    </source>
</evidence>
<dbReference type="Pfam" id="PF03450">
    <property type="entry name" value="CO_deh_flav_C"/>
    <property type="match status" value="1"/>
</dbReference>
<dbReference type="InterPro" id="IPR000674">
    <property type="entry name" value="Ald_Oxase/Xan_DH_a/b"/>
</dbReference>
<keyword evidence="15" id="KW-0576">Peroxisome</keyword>
<dbReference type="Pfam" id="PF01799">
    <property type="entry name" value="Fer2_2"/>
    <property type="match status" value="1"/>
</dbReference>
<dbReference type="FunFam" id="3.10.20.30:FF:000015">
    <property type="entry name" value="Aldehyde oxidase 1"/>
    <property type="match status" value="1"/>
</dbReference>
<dbReference type="FunFam" id="3.30.365.10:FF:000004">
    <property type="entry name" value="Xanthine dehydrogenase oxidase"/>
    <property type="match status" value="1"/>
</dbReference>
<keyword evidence="6 21" id="KW-0500">Molybdenum</keyword>
<gene>
    <name evidence="25" type="ORF">ONE63_004952</name>
</gene>
<comment type="cofactor">
    <cofactor evidence="21">
        <name>[2Fe-2S] cluster</name>
        <dbReference type="ChEBI" id="CHEBI:190135"/>
    </cofactor>
    <text evidence="21">Binds 2 [2Fe-2S] clusters.</text>
</comment>
<dbReference type="InterPro" id="IPR014309">
    <property type="entry name" value="Xanthine_DH_Mopterin-bd_su"/>
</dbReference>
<feature type="domain" description="FAD-binding PCMH-type" evidence="24">
    <location>
        <begin position="291"/>
        <end position="477"/>
    </location>
</feature>
<dbReference type="InterPro" id="IPR002346">
    <property type="entry name" value="Mopterin_DH_FAD-bd"/>
</dbReference>
<dbReference type="Gene3D" id="3.10.20.30">
    <property type="match status" value="1"/>
</dbReference>
<reference evidence="25" key="1">
    <citation type="submission" date="2022-12" db="EMBL/GenBank/DDBJ databases">
        <title>Chromosome-level genome assembly of the bean flower thrips Megalurothrips usitatus.</title>
        <authorList>
            <person name="Ma L."/>
            <person name="Liu Q."/>
            <person name="Li H."/>
            <person name="Cai W."/>
        </authorList>
    </citation>
    <scope>NUCLEOTIDE SEQUENCE</scope>
    <source>
        <strain evidence="25">Cailab_2022a</strain>
    </source>
</reference>
<comment type="cofactor">
    <cofactor evidence="21">
        <name>Mo-molybdopterin</name>
        <dbReference type="ChEBI" id="CHEBI:71302"/>
    </cofactor>
    <text evidence="21">Binds 1 Mo-molybdopterin (Mo-MPT) cofactor per subunit.</text>
</comment>
<dbReference type="Gene3D" id="3.30.43.10">
    <property type="entry name" value="Uridine Diphospho-n-acetylenolpyruvylglucosamine Reductase, domain 2"/>
    <property type="match status" value="1"/>
</dbReference>
<dbReference type="GO" id="GO:0051537">
    <property type="term" value="F:2 iron, 2 sulfur cluster binding"/>
    <property type="evidence" value="ECO:0007669"/>
    <property type="project" value="UniProtKB-KW"/>
</dbReference>
<feature type="binding site" evidence="21">
    <location>
        <position position="860"/>
    </location>
    <ligand>
        <name>Mo-molybdopterin</name>
        <dbReference type="ChEBI" id="CHEBI:71302"/>
    </ligand>
    <ligandPart>
        <name>Mo</name>
        <dbReference type="ChEBI" id="CHEBI:28685"/>
    </ligandPart>
</feature>
<feature type="binding site" evidence="20">
    <location>
        <position position="942"/>
    </location>
    <ligand>
        <name>substrate</name>
    </ligand>
</feature>
<dbReference type="FunFam" id="3.90.1170.50:FF:000001">
    <property type="entry name" value="Aldehyde oxidase 1"/>
    <property type="match status" value="1"/>
</dbReference>
<feature type="binding site" evidence="20">
    <location>
        <position position="485"/>
    </location>
    <ligand>
        <name>FAD</name>
        <dbReference type="ChEBI" id="CHEBI:57692"/>
    </ligand>
</feature>
<evidence type="ECO:0000313" key="26">
    <source>
        <dbReference type="Proteomes" id="UP001075354"/>
    </source>
</evidence>
<feature type="binding site" evidence="21">
    <location>
        <position position="158"/>
    </location>
    <ligand>
        <name>[2Fe-2S] cluster</name>
        <dbReference type="ChEBI" id="CHEBI:190135"/>
        <label>2</label>
    </ligand>
</feature>
<dbReference type="Proteomes" id="UP001075354">
    <property type="component" value="Chromosome 16"/>
</dbReference>
<comment type="caution">
    <text evidence="25">The sequence shown here is derived from an EMBL/GenBank/DDBJ whole genome shotgun (WGS) entry which is preliminary data.</text>
</comment>
<sequence>MLQHFLLLISNYFFFCVCVFCRLQVVDDAVDPEWTLLYYLRNKLRLCGTKLGCAEGGCGACTVMVSKIDRASMKIAHLAVNACLAPVCAMHGLAVTTVEGIGSTRSRLHPVQERIAKAHGSQCGFCTPGIVMSMYALLRTLPKPSMHDLEVAMQGNLCRCTGYRPIIEGFRTFTEEWEQMQSTVRTHSLNGANGVNGHSNGVNGNGNGVNGHSNGYSGLNGGCGMGSKCCKVTGKGCGAQDDEDEEPMDRAGKPKQLFDPNEFTPYDASQEPIFPPELRASAVLDNQYLVIKGPRVTWHRPSTLSTLLELKNKHPDAKIIVGNTEVGVETKFKNCLYPVEIMPTRIAELVDIQRHEDFVRVGASVTLRDMEDNFREVMRTEPESRTRIMAAAVDMLHYFAGRQIRNVGAIGGNIMTGSPISDMLPIMLASNVDLEVRSKDGGSRKVKLDHTFFTGYRRNVVRPDEVLVSIDVPFTHEDQYFYAFKQAKRRDDDIAIVNIAMNVTFEPNSKTIKDIYVAYGGMAPMTVQARKTREALIGRTWDDGMLDAAYAALVSDLPLAPNAPGGMIRYRSSLTLSLFFKGYLAITEQLSRRLRDVAPLPDTLRSAASGFHSKPPKSSQYYFLEKDETKGAVGQPLVHKSAYKQAAGEALYIDDIPRYANELYLGLVLSQRAHARIVSIDPSAALAQDGVHLFLSAEDLPGHSNEWGAIFHDDVVFASGEVLHFGQIVAAVVADDQLTAQRAAKMVKVQYEDLPAIVTIEDAIREQSFHTKPPVLTRGDVDQALAQAEHILEGEVHMGGQEHFYLETQACIAVPKNEDDELEVFSSTQNPAETQKLVAQMLGVPSSRVVVRTKRMGGGFGGKESKANSVALPCSLAASRTGRPVRIMLDRDEDMLITGTRHPFFMRYRVAHDAAGRITAADVHIYNNAGYSKDLSTSVMDRAMSHFENAYYIPHCRVTGYVCKTHLPSNTAFRGFGGPQGMFVAEHMVRHIAAAVGKDPREVAELNLYKEGHTTHYDQELVHCTLDRCWDQCLKDADYQRRLQDIKAFNRQHRYRKRGMAVVPTKFGIAFTSLFLNQAGALVLVYADGSVLLSHGGTEMGQGLHTKMIQVASRILQIPESYIFISETSTDKVPNTSPTAASAGSDLNGMAVIDACEQIMARLKPFKEANPKGTWKDWVNTAYFQRVQLSASGFHATPDIGYNKETREGKMFNYFTFGAAVTEVEIDCLTGDHQVLRSDVVMDLGESLNPAIDIGQVEGGFIQGYGLFTLEEMVYSPSGVIFSRGPGVYKLPGFADIPQEFNVALLKGAPNPRAVYSSKAVGEPPLFLAASAFFAIWEAVRAAREEAGLSGYFTLHSPATSARIRMACPDHLTAHFPEPEPGTFQPWSTAVC</sequence>
<feature type="region of interest" description="Disordered" evidence="22">
    <location>
        <begin position="238"/>
        <end position="260"/>
    </location>
</feature>
<dbReference type="EC" id="1.17.1.4" evidence="5"/>
<dbReference type="Pfam" id="PF02738">
    <property type="entry name" value="MoCoBD_1"/>
    <property type="match status" value="1"/>
</dbReference>
<dbReference type="PROSITE" id="PS51387">
    <property type="entry name" value="FAD_PCMH"/>
    <property type="match status" value="1"/>
</dbReference>
<dbReference type="PIRSF" id="PIRSF000127">
    <property type="entry name" value="Xanthine_DH"/>
    <property type="match status" value="1"/>
</dbReference>
<comment type="catalytic activity">
    <reaction evidence="17">
        <text>xanthine + NAD(+) + H2O = urate + NADH + H(+)</text>
        <dbReference type="Rhea" id="RHEA:16669"/>
        <dbReference type="ChEBI" id="CHEBI:15377"/>
        <dbReference type="ChEBI" id="CHEBI:15378"/>
        <dbReference type="ChEBI" id="CHEBI:17712"/>
        <dbReference type="ChEBI" id="CHEBI:17775"/>
        <dbReference type="ChEBI" id="CHEBI:57540"/>
        <dbReference type="ChEBI" id="CHEBI:57945"/>
        <dbReference type="EC" id="1.17.1.4"/>
    </reaction>
</comment>
<feature type="binding site" evidence="21">
    <location>
        <position position="83"/>
    </location>
    <ligand>
        <name>[2Fe-2S] cluster</name>
        <dbReference type="ChEBI" id="CHEBI:190135"/>
        <label>1</label>
    </ligand>
</feature>
<comment type="subcellular location">
    <subcellularLocation>
        <location evidence="2">Peroxisome</location>
    </subcellularLocation>
</comment>
<evidence type="ECO:0000256" key="18">
    <source>
        <dbReference type="ARBA" id="ARBA00049517"/>
    </source>
</evidence>
<evidence type="ECO:0000256" key="2">
    <source>
        <dbReference type="ARBA" id="ARBA00004275"/>
    </source>
</evidence>
<keyword evidence="23" id="KW-0732">Signal</keyword>
<dbReference type="InterPro" id="IPR005107">
    <property type="entry name" value="CO_DH_flav_C"/>
</dbReference>
<feature type="binding site" evidence="21">
    <location>
        <position position="61"/>
    </location>
    <ligand>
        <name>[2Fe-2S] cluster</name>
        <dbReference type="ChEBI" id="CHEBI:190135"/>
        <label>1</label>
    </ligand>
</feature>
<name>A0AAV7X6U0_9NEOP</name>
<feature type="binding site" evidence="20">
    <location>
        <begin position="319"/>
        <end position="326"/>
    </location>
    <ligand>
        <name>FAD</name>
        <dbReference type="ChEBI" id="CHEBI:57692"/>
    </ligand>
</feature>
<dbReference type="PROSITE" id="PS00197">
    <property type="entry name" value="2FE2S_FER_1"/>
    <property type="match status" value="1"/>
</dbReference>
<dbReference type="InterPro" id="IPR001041">
    <property type="entry name" value="2Fe-2S_ferredoxin-type"/>
</dbReference>
<dbReference type="Gene3D" id="3.30.465.10">
    <property type="match status" value="1"/>
</dbReference>
<dbReference type="InterPro" id="IPR036856">
    <property type="entry name" value="Ald_Oxase/Xan_DH_a/b_sf"/>
</dbReference>
<evidence type="ECO:0000256" key="10">
    <source>
        <dbReference type="ARBA" id="ARBA00022827"/>
    </source>
</evidence>
<dbReference type="FunFam" id="3.30.365.10:FF:000001">
    <property type="entry name" value="Xanthine dehydrogenase oxidase"/>
    <property type="match status" value="1"/>
</dbReference>
<dbReference type="SUPFAM" id="SSF55447">
    <property type="entry name" value="CO dehydrogenase flavoprotein C-terminal domain-like"/>
    <property type="match status" value="1"/>
</dbReference>
<dbReference type="PANTHER" id="PTHR45444:SF3">
    <property type="entry name" value="XANTHINE DEHYDROGENASE"/>
    <property type="match status" value="1"/>
</dbReference>
<dbReference type="InterPro" id="IPR012675">
    <property type="entry name" value="Beta-grasp_dom_sf"/>
</dbReference>
<evidence type="ECO:0000256" key="23">
    <source>
        <dbReference type="SAM" id="SignalP"/>
    </source>
</evidence>
<comment type="cofactor">
    <cofactor evidence="16">
        <name>[2Fe-2S] cluster</name>
        <dbReference type="ChEBI" id="CHEBI:190135"/>
    </cofactor>
</comment>
<dbReference type="FunFam" id="3.30.390.50:FF:000001">
    <property type="entry name" value="Xanthine dehydrogenase oxidase"/>
    <property type="match status" value="1"/>
</dbReference>
<dbReference type="GO" id="GO:0071949">
    <property type="term" value="F:FAD binding"/>
    <property type="evidence" value="ECO:0007669"/>
    <property type="project" value="InterPro"/>
</dbReference>
<feature type="binding site" evidence="20">
    <location>
        <position position="976"/>
    </location>
    <ligand>
        <name>substrate</name>
    </ligand>
</feature>
<keyword evidence="11" id="KW-0560">Oxidoreductase</keyword>
<evidence type="ECO:0000256" key="9">
    <source>
        <dbReference type="ARBA" id="ARBA00022723"/>
    </source>
</evidence>
<dbReference type="InterPro" id="IPR046867">
    <property type="entry name" value="AldOxase/xan_DH_MoCoBD2"/>
</dbReference>
<dbReference type="InterPro" id="IPR008274">
    <property type="entry name" value="AldOxase/xan_DH_MoCoBD1"/>
</dbReference>
<dbReference type="EMBL" id="JAPTSV010000016">
    <property type="protein sequence ID" value="KAJ1519689.1"/>
    <property type="molecule type" value="Genomic_DNA"/>
</dbReference>
<feature type="binding site" evidence="21">
    <location>
        <position position="58"/>
    </location>
    <ligand>
        <name>[2Fe-2S] cluster</name>
        <dbReference type="ChEBI" id="CHEBI:190135"/>
        <label>1</label>
    </ligand>
</feature>
<dbReference type="GO" id="GO:0030151">
    <property type="term" value="F:molybdenum ion binding"/>
    <property type="evidence" value="ECO:0007669"/>
    <property type="project" value="InterPro"/>
</dbReference>
<feature type="binding site" evidence="21">
    <location>
        <position position="53"/>
    </location>
    <ligand>
        <name>[2Fe-2S] cluster</name>
        <dbReference type="ChEBI" id="CHEBI:190135"/>
        <label>1</label>
    </ligand>
</feature>
<dbReference type="GO" id="GO:0005506">
    <property type="term" value="F:iron ion binding"/>
    <property type="evidence" value="ECO:0007669"/>
    <property type="project" value="InterPro"/>
</dbReference>
<dbReference type="InterPro" id="IPR016167">
    <property type="entry name" value="FAD-bd_PCMH_sub1"/>
</dbReference>
<feature type="binding site" evidence="21">
    <location>
        <position position="126"/>
    </location>
    <ligand>
        <name>[2Fe-2S] cluster</name>
        <dbReference type="ChEBI" id="CHEBI:190135"/>
        <label>2</label>
    </ligand>
</feature>
<dbReference type="InterPro" id="IPR036683">
    <property type="entry name" value="CO_DH_flav_C_dom_sf"/>
</dbReference>
<evidence type="ECO:0000256" key="12">
    <source>
        <dbReference type="ARBA" id="ARBA00023004"/>
    </source>
</evidence>
<feature type="binding site" evidence="20">
    <location>
        <position position="422"/>
    </location>
    <ligand>
        <name>FAD</name>
        <dbReference type="ChEBI" id="CHEBI:57692"/>
    </ligand>
</feature>
<keyword evidence="7" id="KW-0285">Flavoprotein</keyword>
<keyword evidence="9 21" id="KW-0479">Metal-binding</keyword>
<dbReference type="Pfam" id="PF20256">
    <property type="entry name" value="MoCoBD_2"/>
    <property type="match status" value="1"/>
</dbReference>
<feature type="binding site" evidence="20">
    <location>
        <position position="864"/>
    </location>
    <ligand>
        <name>substrate</name>
    </ligand>
</feature>
<feature type="binding site" evidence="20">
    <location>
        <position position="467"/>
    </location>
    <ligand>
        <name>FAD</name>
        <dbReference type="ChEBI" id="CHEBI:57692"/>
    </ligand>
</feature>
<dbReference type="SUPFAM" id="SSF54665">
    <property type="entry name" value="CO dehydrogenase molybdoprotein N-domain-like"/>
    <property type="match status" value="1"/>
</dbReference>
<evidence type="ECO:0000256" key="5">
    <source>
        <dbReference type="ARBA" id="ARBA00013123"/>
    </source>
</evidence>
<dbReference type="SUPFAM" id="SSF56176">
    <property type="entry name" value="FAD-binding/transporter-associated domain-like"/>
    <property type="match status" value="1"/>
</dbReference>
<evidence type="ECO:0000256" key="7">
    <source>
        <dbReference type="ARBA" id="ARBA00022630"/>
    </source>
</evidence>
<dbReference type="InterPro" id="IPR036010">
    <property type="entry name" value="2Fe-2S_ferredoxin-like_sf"/>
</dbReference>
<evidence type="ECO:0000256" key="8">
    <source>
        <dbReference type="ARBA" id="ARBA00022714"/>
    </source>
</evidence>
<dbReference type="SMART" id="SM01092">
    <property type="entry name" value="CO_deh_flav_C"/>
    <property type="match status" value="1"/>
</dbReference>
<dbReference type="InterPro" id="IPR036318">
    <property type="entry name" value="FAD-bd_PCMH-like_sf"/>
</dbReference>
<feature type="binding site" evidence="21">
    <location>
        <position position="160"/>
    </location>
    <ligand>
        <name>[2Fe-2S] cluster</name>
        <dbReference type="ChEBI" id="CHEBI:190135"/>
        <label>2</label>
    </ligand>
</feature>
<evidence type="ECO:0000256" key="20">
    <source>
        <dbReference type="PIRSR" id="PIRSR000127-2"/>
    </source>
</evidence>
<organism evidence="25 26">
    <name type="scientific">Megalurothrips usitatus</name>
    <name type="common">bean blossom thrips</name>
    <dbReference type="NCBI Taxonomy" id="439358"/>
    <lineage>
        <taxon>Eukaryota</taxon>
        <taxon>Metazoa</taxon>
        <taxon>Ecdysozoa</taxon>
        <taxon>Arthropoda</taxon>
        <taxon>Hexapoda</taxon>
        <taxon>Insecta</taxon>
        <taxon>Pterygota</taxon>
        <taxon>Neoptera</taxon>
        <taxon>Paraneoptera</taxon>
        <taxon>Thysanoptera</taxon>
        <taxon>Terebrantia</taxon>
        <taxon>Thripoidea</taxon>
        <taxon>Thripidae</taxon>
        <taxon>Megalurothrips</taxon>
    </lineage>
</organism>
<evidence type="ECO:0000256" key="17">
    <source>
        <dbReference type="ARBA" id="ARBA00049017"/>
    </source>
</evidence>
<feature type="chain" id="PRO_5043597065" description="xanthine dehydrogenase" evidence="23">
    <location>
        <begin position="19"/>
        <end position="1392"/>
    </location>
</feature>
<dbReference type="SUPFAM" id="SSF54292">
    <property type="entry name" value="2Fe-2S ferredoxin-like"/>
    <property type="match status" value="1"/>
</dbReference>
<dbReference type="Pfam" id="PF01315">
    <property type="entry name" value="Ald_Xan_dh_C"/>
    <property type="match status" value="1"/>
</dbReference>
<keyword evidence="10 20" id="KW-0274">FAD</keyword>
<feature type="binding site" evidence="21">
    <location>
        <position position="974"/>
    </location>
    <ligand>
        <name>Mo-molybdopterin</name>
        <dbReference type="ChEBI" id="CHEBI:71302"/>
    </ligand>
    <ligandPart>
        <name>Mo</name>
        <dbReference type="ChEBI" id="CHEBI:28685"/>
    </ligandPart>
</feature>
<evidence type="ECO:0000256" key="13">
    <source>
        <dbReference type="ARBA" id="ARBA00023014"/>
    </source>
</evidence>
<evidence type="ECO:0000256" key="22">
    <source>
        <dbReference type="SAM" id="MobiDB-lite"/>
    </source>
</evidence>
<dbReference type="FunFam" id="3.30.465.10:FF:000004">
    <property type="entry name" value="Xanthine dehydrogenase/oxidase"/>
    <property type="match status" value="1"/>
</dbReference>
<dbReference type="InterPro" id="IPR016166">
    <property type="entry name" value="FAD-bd_PCMH"/>
</dbReference>
<keyword evidence="26" id="KW-1185">Reference proteome</keyword>
<dbReference type="Gene3D" id="3.30.365.10">
    <property type="entry name" value="Aldehyde oxidase/xanthine dehydrogenase, molybdopterin binding domain"/>
    <property type="match status" value="4"/>
</dbReference>
<keyword evidence="8 21" id="KW-0001">2Fe-2S</keyword>
<keyword evidence="13 21" id="KW-0411">Iron-sulfur</keyword>
<evidence type="ECO:0000259" key="24">
    <source>
        <dbReference type="PROSITE" id="PS51387"/>
    </source>
</evidence>
<evidence type="ECO:0000313" key="25">
    <source>
        <dbReference type="EMBL" id="KAJ1519689.1"/>
    </source>
</evidence>
<dbReference type="SMART" id="SM01008">
    <property type="entry name" value="Ald_Xan_dh_C"/>
    <property type="match status" value="1"/>
</dbReference>
<dbReference type="NCBIfam" id="TIGR02965">
    <property type="entry name" value="xanthine_xdhB"/>
    <property type="match status" value="1"/>
</dbReference>
<keyword evidence="12 21" id="KW-0408">Iron</keyword>
<dbReference type="InterPro" id="IPR014307">
    <property type="entry name" value="Xanthine_DH_ssu"/>
</dbReference>
<feature type="binding site" evidence="20">
    <location>
        <position position="1072"/>
    </location>
    <ligand>
        <name>substrate</name>
    </ligand>
</feature>
<comment type="catalytic activity">
    <reaction evidence="18">
        <text>hypoxanthine + NAD(+) + H2O = xanthine + NADH + H(+)</text>
        <dbReference type="Rhea" id="RHEA:24670"/>
        <dbReference type="ChEBI" id="CHEBI:15377"/>
        <dbReference type="ChEBI" id="CHEBI:15378"/>
        <dbReference type="ChEBI" id="CHEBI:17368"/>
        <dbReference type="ChEBI" id="CHEBI:17712"/>
        <dbReference type="ChEBI" id="CHEBI:57540"/>
        <dbReference type="ChEBI" id="CHEBI:57945"/>
        <dbReference type="EC" id="1.17.1.4"/>
    </reaction>
</comment>
<dbReference type="Gene3D" id="3.30.390.50">
    <property type="entry name" value="CO dehydrogenase flavoprotein, C-terminal domain"/>
    <property type="match status" value="1"/>
</dbReference>
<evidence type="ECO:0000256" key="1">
    <source>
        <dbReference type="ARBA" id="ARBA00001974"/>
    </source>
</evidence>
<evidence type="ECO:0000256" key="15">
    <source>
        <dbReference type="ARBA" id="ARBA00023140"/>
    </source>
</evidence>
<feature type="binding site" evidence="21">
    <location>
        <position position="1141"/>
    </location>
    <ligand>
        <name>Mo-molybdopterin</name>
        <dbReference type="ChEBI" id="CHEBI:71302"/>
    </ligand>
    <ligandPart>
        <name>Mo</name>
        <dbReference type="ChEBI" id="CHEBI:28685"/>
    </ligandPart>
</feature>
<dbReference type="InterPro" id="IPR036884">
    <property type="entry name" value="2Fe-2S-bd_dom_sf"/>
</dbReference>
<dbReference type="Gene3D" id="1.10.150.120">
    <property type="entry name" value="[2Fe-2S]-binding domain"/>
    <property type="match status" value="1"/>
</dbReference>